<dbReference type="GeneID" id="37019459"/>
<reference evidence="3 4" key="1">
    <citation type="journal article" date="2018" name="Mol. Biol. Evol.">
        <title>Broad Genomic Sampling Reveals a Smut Pathogenic Ancestry of the Fungal Clade Ustilaginomycotina.</title>
        <authorList>
            <person name="Kijpornyongpan T."/>
            <person name="Mondo S.J."/>
            <person name="Barry K."/>
            <person name="Sandor L."/>
            <person name="Lee J."/>
            <person name="Lipzen A."/>
            <person name="Pangilinan J."/>
            <person name="LaButti K."/>
            <person name="Hainaut M."/>
            <person name="Henrissat B."/>
            <person name="Grigoriev I.V."/>
            <person name="Spatafora J.W."/>
            <person name="Aime M.C."/>
        </authorList>
    </citation>
    <scope>NUCLEOTIDE SEQUENCE [LARGE SCALE GENOMIC DNA]</scope>
    <source>
        <strain evidence="3 4">MCA 3882</strain>
    </source>
</reference>
<keyword evidence="2" id="KW-1133">Transmembrane helix</keyword>
<feature type="compositionally biased region" description="Basic and acidic residues" evidence="1">
    <location>
        <begin position="500"/>
        <end position="513"/>
    </location>
</feature>
<dbReference type="Proteomes" id="UP000245771">
    <property type="component" value="Unassembled WGS sequence"/>
</dbReference>
<sequence>MLLLRPAISSDKEEIPDLNLPASLEEAAIPKHSAAKAQNKASVEIFTNKFHNDKGVPVEMRPVPEYLVGTGLFQSKKSVSISGKRYYSDEQRKEWQILKKQQRSLQSGDVRKAIHRKEYHRKRKKIEAMEPQLRAEHNARQQIKNQENLSIICSLAYATKEPIPDLNIPLSMEDYTEKDVGTQKGKRKRKTSIQAIDKPLHTMTNRKHKNIKVMSSQKNQVLINGNLFYSDLQRKKWRESKQVARERLKQVLPTKELRKLWKAKQRKYRGKLSKEKREEINKKRRVQRGGKKISTLYFLLYRLLAAMISILIWWLALDFICPFLAMKHNIPDLNHSPPSSPETNEVSAKEHFQDAEKTRLESRFRSHHSLHGIGSGESSTFRERRHDGQTTSHHFDSVDQSSIAGFAGALPSFSLQSDKSANVPQGVEKRTTDDEHQRIKTEKIKAKWRRVQKRRRKNMTKEQKKQESDKNYERYKDRMCKIKDDRGDCLHILQPFPIHKSDEEYEKERERKNRNQRNYLKRLKVKNTNTKSRKNTS</sequence>
<organism evidence="3 4">
    <name type="scientific">Meira miltonrushii</name>
    <dbReference type="NCBI Taxonomy" id="1280837"/>
    <lineage>
        <taxon>Eukaryota</taxon>
        <taxon>Fungi</taxon>
        <taxon>Dikarya</taxon>
        <taxon>Basidiomycota</taxon>
        <taxon>Ustilaginomycotina</taxon>
        <taxon>Exobasidiomycetes</taxon>
        <taxon>Exobasidiales</taxon>
        <taxon>Brachybasidiaceae</taxon>
        <taxon>Meira</taxon>
    </lineage>
</organism>
<evidence type="ECO:0000313" key="4">
    <source>
        <dbReference type="Proteomes" id="UP000245771"/>
    </source>
</evidence>
<feature type="compositionally biased region" description="Basic and acidic residues" evidence="1">
    <location>
        <begin position="347"/>
        <end position="364"/>
    </location>
</feature>
<evidence type="ECO:0000313" key="3">
    <source>
        <dbReference type="EMBL" id="PWN34956.1"/>
    </source>
</evidence>
<feature type="compositionally biased region" description="Basic residues" evidence="1">
    <location>
        <begin position="514"/>
        <end position="537"/>
    </location>
</feature>
<keyword evidence="4" id="KW-1185">Reference proteome</keyword>
<feature type="compositionally biased region" description="Basic and acidic residues" evidence="1">
    <location>
        <begin position="380"/>
        <end position="395"/>
    </location>
</feature>
<feature type="transmembrane region" description="Helical" evidence="2">
    <location>
        <begin position="293"/>
        <end position="316"/>
    </location>
</feature>
<feature type="region of interest" description="Disordered" evidence="1">
    <location>
        <begin position="500"/>
        <end position="537"/>
    </location>
</feature>
<dbReference type="RefSeq" id="XP_025355258.1">
    <property type="nucleotide sequence ID" value="XM_025497678.1"/>
</dbReference>
<proteinExistence type="predicted"/>
<feature type="compositionally biased region" description="Basic and acidic residues" evidence="1">
    <location>
        <begin position="459"/>
        <end position="471"/>
    </location>
</feature>
<evidence type="ECO:0000256" key="1">
    <source>
        <dbReference type="SAM" id="MobiDB-lite"/>
    </source>
</evidence>
<feature type="compositionally biased region" description="Basic and acidic residues" evidence="1">
    <location>
        <begin position="427"/>
        <end position="445"/>
    </location>
</feature>
<gene>
    <name evidence="3" type="ORF">FA14DRAFT_154390</name>
</gene>
<feature type="compositionally biased region" description="Basic residues" evidence="1">
    <location>
        <begin position="446"/>
        <end position="458"/>
    </location>
</feature>
<name>A0A316VBP6_9BASI</name>
<feature type="region of interest" description="Disordered" evidence="1">
    <location>
        <begin position="416"/>
        <end position="471"/>
    </location>
</feature>
<keyword evidence="2" id="KW-0472">Membrane</keyword>
<protein>
    <submittedName>
        <fullName evidence="3">Uncharacterized protein</fullName>
    </submittedName>
</protein>
<dbReference type="EMBL" id="KZ819603">
    <property type="protein sequence ID" value="PWN34956.1"/>
    <property type="molecule type" value="Genomic_DNA"/>
</dbReference>
<evidence type="ECO:0000256" key="2">
    <source>
        <dbReference type="SAM" id="Phobius"/>
    </source>
</evidence>
<dbReference type="InParanoid" id="A0A316VBP6"/>
<dbReference type="AlphaFoldDB" id="A0A316VBP6"/>
<feature type="region of interest" description="Disordered" evidence="1">
    <location>
        <begin position="334"/>
        <end position="395"/>
    </location>
</feature>
<accession>A0A316VBP6</accession>
<keyword evidence="2" id="KW-0812">Transmembrane</keyword>